<accession>A0ABW5ZWV7</accession>
<feature type="signal peptide" evidence="2">
    <location>
        <begin position="1"/>
        <end position="19"/>
    </location>
</feature>
<gene>
    <name evidence="4" type="ORF">ACFS29_17595</name>
</gene>
<feature type="chain" id="PRO_5045340562" evidence="2">
    <location>
        <begin position="20"/>
        <end position="1180"/>
    </location>
</feature>
<reference evidence="5" key="1">
    <citation type="journal article" date="2019" name="Int. J. Syst. Evol. Microbiol.">
        <title>The Global Catalogue of Microorganisms (GCM) 10K type strain sequencing project: providing services to taxonomists for standard genome sequencing and annotation.</title>
        <authorList>
            <consortium name="The Broad Institute Genomics Platform"/>
            <consortium name="The Broad Institute Genome Sequencing Center for Infectious Disease"/>
            <person name="Wu L."/>
            <person name="Ma J."/>
        </authorList>
    </citation>
    <scope>NUCLEOTIDE SEQUENCE [LARGE SCALE GENOMIC DNA]</scope>
    <source>
        <strain evidence="5">KCTC 32514</strain>
    </source>
</reference>
<evidence type="ECO:0000259" key="3">
    <source>
        <dbReference type="Pfam" id="PF18962"/>
    </source>
</evidence>
<keyword evidence="1 2" id="KW-0732">Signal</keyword>
<proteinExistence type="predicted"/>
<dbReference type="Proteomes" id="UP001597548">
    <property type="component" value="Unassembled WGS sequence"/>
</dbReference>
<keyword evidence="5" id="KW-1185">Reference proteome</keyword>
<dbReference type="Pfam" id="PF18962">
    <property type="entry name" value="Por_Secre_tail"/>
    <property type="match status" value="1"/>
</dbReference>
<protein>
    <submittedName>
        <fullName evidence="4">T9SS type A sorting domain-containing protein</fullName>
    </submittedName>
</protein>
<evidence type="ECO:0000256" key="1">
    <source>
        <dbReference type="ARBA" id="ARBA00022729"/>
    </source>
</evidence>
<evidence type="ECO:0000256" key="2">
    <source>
        <dbReference type="SAM" id="SignalP"/>
    </source>
</evidence>
<dbReference type="RefSeq" id="WP_194508847.1">
    <property type="nucleotide sequence ID" value="NZ_JADILU010000006.1"/>
</dbReference>
<sequence length="1180" mass="125836">MRKIYVLLITILFTSFGYAQTIVTIDRTNGPGPTATGNDPSISSVGLSRGSGVIQRAGTAFSTRNWDQTTQADAATNNDYIEWSTSSNANYDIEVTELDMRLRRNTDGPAEWQLFYSLDGFTTAGIPVDASSTLLADTSTNININGLSINSGASGTITFRLYAWNSSTNAGWLRMQGRSAWSAFGIAIPAVRLIGNITSTSANSTDSNIIATSFDPTDNIAYSGFTATSGLTTGNAIKIGEFTIQDGGNTLSDADALPTILTDLELGVNNSSLFAAMAIFDGSTNISEVTTITDNTIFSGITGLSALDNSSKTFDVYATFNVPTIVDNEQFQIIINSAVADETSGSIFNAYDAGGAQTPIAGDDNRIEVTATQYVFIQSPTDTYQFEIMKPFPTVKAADANEVQDLDFNGTINVLAAGSLDPALIMYPITNGFATLNTIVFTEKESVATLLVYGGSLSPAASSAFTVEGPLITIASQDFDGSTPEWTYESNVMPLFDNGWGVDGYYDVIDIASASPLNYNSFSNNIFGENDLNDEGNGTTGFATLTFTTIDISAYADIKLSFDWQVIGYNANNDDAKYTLIYDGVAQADVFLLDGNFTATDGQGTVWLDIPNSVNTIGLEVSIRDNGLDGYSGFDNFSLVSLFDGLLYADNGWSPNPPSNTTGTDNVYVYDGTYIIGTNIQANNFYVNTLGTTSISAGQSLVTNASIINKGTLEMNSVSTSYSSLISNDVQGEVSYNRHVNQFANPGSPTGANDLIAAPVTNPSQTFLAFRTANSDLPSGNIDGVPSYLFGPFNNNANTYTNFTTADDATPLTAGIGYRTASTAAIGSNFEFTGDVLTSTVTTLITVGSASDFNLVGNPFSSYIKLSDFLSDNNSEFSITNSGVYGYDGSALDGFTIWNQAYSDANPTAKITPGQGFLVASKVGGGEITFDVNSRSIGTTDDFIVGRNGTNNLAHVKLQLSRENALFNTDLYFNDNATLGMDSGYDSGLYQSEAPEFAIFSHLVSNNAGLNLGAQSVNYNAINDVTIPLGVNANQGEQLTISISEHNIPEGVDVYLEDTVTNTFTLLNTSNYIFTPNTVLSGTGRFFLRFSAEALSTSEENFETIQIYTTKSPKTLFVKGALDNDTTIEIYDIQGRMILTSKLDSGSNSNQIDISGFTTGIYVVKLNNGISQKSQKVIVN</sequence>
<feature type="domain" description="Secretion system C-terminal sorting" evidence="3">
    <location>
        <begin position="1123"/>
        <end position="1179"/>
    </location>
</feature>
<dbReference type="NCBIfam" id="TIGR04183">
    <property type="entry name" value="Por_Secre_tail"/>
    <property type="match status" value="1"/>
</dbReference>
<dbReference type="EMBL" id="JBHUOS010000014">
    <property type="protein sequence ID" value="MFD2917473.1"/>
    <property type="molecule type" value="Genomic_DNA"/>
</dbReference>
<dbReference type="InterPro" id="IPR026444">
    <property type="entry name" value="Secre_tail"/>
</dbReference>
<evidence type="ECO:0000313" key="5">
    <source>
        <dbReference type="Proteomes" id="UP001597548"/>
    </source>
</evidence>
<name>A0ABW5ZWV7_9FLAO</name>
<evidence type="ECO:0000313" key="4">
    <source>
        <dbReference type="EMBL" id="MFD2917473.1"/>
    </source>
</evidence>
<comment type="caution">
    <text evidence="4">The sequence shown here is derived from an EMBL/GenBank/DDBJ whole genome shotgun (WGS) entry which is preliminary data.</text>
</comment>
<organism evidence="4 5">
    <name type="scientific">Psychroserpens luteus</name>
    <dbReference type="NCBI Taxonomy" id="1434066"/>
    <lineage>
        <taxon>Bacteria</taxon>
        <taxon>Pseudomonadati</taxon>
        <taxon>Bacteroidota</taxon>
        <taxon>Flavobacteriia</taxon>
        <taxon>Flavobacteriales</taxon>
        <taxon>Flavobacteriaceae</taxon>
        <taxon>Psychroserpens</taxon>
    </lineage>
</organism>